<dbReference type="Pfam" id="PF04055">
    <property type="entry name" value="Radical_SAM"/>
    <property type="match status" value="1"/>
</dbReference>
<dbReference type="PANTHER" id="PTHR11228:SF7">
    <property type="entry name" value="PQQA PEPTIDE CYCLASE"/>
    <property type="match status" value="1"/>
</dbReference>
<keyword evidence="5" id="KW-0560">Oxidoreductase</keyword>
<dbReference type="InterPro" id="IPR058240">
    <property type="entry name" value="rSAM_sf"/>
</dbReference>
<evidence type="ECO:0000256" key="7">
    <source>
        <dbReference type="ARBA" id="ARBA00023014"/>
    </source>
</evidence>
<protein>
    <submittedName>
        <fullName evidence="9">Radical SAM protein</fullName>
    </submittedName>
</protein>
<keyword evidence="2" id="KW-0004">4Fe-4S</keyword>
<dbReference type="SFLD" id="SFLDS00029">
    <property type="entry name" value="Radical_SAM"/>
    <property type="match status" value="1"/>
</dbReference>
<dbReference type="GO" id="GO:0016491">
    <property type="term" value="F:oxidoreductase activity"/>
    <property type="evidence" value="ECO:0007669"/>
    <property type="project" value="UniProtKB-KW"/>
</dbReference>
<evidence type="ECO:0000256" key="5">
    <source>
        <dbReference type="ARBA" id="ARBA00023002"/>
    </source>
</evidence>
<dbReference type="GO" id="GO:0046872">
    <property type="term" value="F:metal ion binding"/>
    <property type="evidence" value="ECO:0007669"/>
    <property type="project" value="UniProtKB-KW"/>
</dbReference>
<keyword evidence="7" id="KW-0411">Iron-sulfur</keyword>
<dbReference type="SMART" id="SM00729">
    <property type="entry name" value="Elp3"/>
    <property type="match status" value="1"/>
</dbReference>
<dbReference type="CDD" id="cd01335">
    <property type="entry name" value="Radical_SAM"/>
    <property type="match status" value="1"/>
</dbReference>
<comment type="cofactor">
    <cofactor evidence="1">
        <name>[4Fe-4S] cluster</name>
        <dbReference type="ChEBI" id="CHEBI:49883"/>
    </cofactor>
</comment>
<dbReference type="InterPro" id="IPR007197">
    <property type="entry name" value="rSAM"/>
</dbReference>
<dbReference type="PIRSF" id="PIRSF037420">
    <property type="entry name" value="PQQ_syn_pqqE"/>
    <property type="match status" value="1"/>
</dbReference>
<dbReference type="InterPro" id="IPR013785">
    <property type="entry name" value="Aldolase_TIM"/>
</dbReference>
<evidence type="ECO:0000256" key="2">
    <source>
        <dbReference type="ARBA" id="ARBA00022485"/>
    </source>
</evidence>
<dbReference type="PROSITE" id="PS51918">
    <property type="entry name" value="RADICAL_SAM"/>
    <property type="match status" value="1"/>
</dbReference>
<dbReference type="Gene3D" id="3.20.20.70">
    <property type="entry name" value="Aldolase class I"/>
    <property type="match status" value="1"/>
</dbReference>
<keyword evidence="4" id="KW-0479">Metal-binding</keyword>
<dbReference type="InterPro" id="IPR000385">
    <property type="entry name" value="MoaA_NifB_PqqE_Fe-S-bd_CS"/>
</dbReference>
<dbReference type="PANTHER" id="PTHR11228">
    <property type="entry name" value="RADICAL SAM DOMAIN PROTEIN"/>
    <property type="match status" value="1"/>
</dbReference>
<accession>A0A9D1GSA7</accession>
<comment type="caution">
    <text evidence="9">The sequence shown here is derived from an EMBL/GenBank/DDBJ whole genome shotgun (WGS) entry which is preliminary data.</text>
</comment>
<dbReference type="Proteomes" id="UP000824136">
    <property type="component" value="Unassembled WGS sequence"/>
</dbReference>
<dbReference type="AlphaFoldDB" id="A0A9D1GSA7"/>
<keyword evidence="3" id="KW-0949">S-adenosyl-L-methionine</keyword>
<reference evidence="9" key="1">
    <citation type="submission" date="2020-10" db="EMBL/GenBank/DDBJ databases">
        <authorList>
            <person name="Gilroy R."/>
        </authorList>
    </citation>
    <scope>NUCLEOTIDE SEQUENCE</scope>
    <source>
        <strain evidence="9">CHK33-4379</strain>
    </source>
</reference>
<dbReference type="InterPro" id="IPR017200">
    <property type="entry name" value="PqqE-like"/>
</dbReference>
<evidence type="ECO:0000313" key="9">
    <source>
        <dbReference type="EMBL" id="HIT58453.1"/>
    </source>
</evidence>
<feature type="domain" description="Radical SAM core" evidence="8">
    <location>
        <begin position="26"/>
        <end position="246"/>
    </location>
</feature>
<evidence type="ECO:0000256" key="6">
    <source>
        <dbReference type="ARBA" id="ARBA00023004"/>
    </source>
</evidence>
<proteinExistence type="predicted"/>
<dbReference type="InterPro" id="IPR050377">
    <property type="entry name" value="Radical_SAM_PqqE_MftC-like"/>
</dbReference>
<reference evidence="9" key="2">
    <citation type="journal article" date="2021" name="PeerJ">
        <title>Extensive microbial diversity within the chicken gut microbiome revealed by metagenomics and culture.</title>
        <authorList>
            <person name="Gilroy R."/>
            <person name="Ravi A."/>
            <person name="Getino M."/>
            <person name="Pursley I."/>
            <person name="Horton D.L."/>
            <person name="Alikhan N.F."/>
            <person name="Baker D."/>
            <person name="Gharbi K."/>
            <person name="Hall N."/>
            <person name="Watson M."/>
            <person name="Adriaenssens E.M."/>
            <person name="Foster-Nyarko E."/>
            <person name="Jarju S."/>
            <person name="Secka A."/>
            <person name="Antonio M."/>
            <person name="Oren A."/>
            <person name="Chaudhuri R.R."/>
            <person name="La Ragione R."/>
            <person name="Hildebrand F."/>
            <person name="Pallen M.J."/>
        </authorList>
    </citation>
    <scope>NUCLEOTIDE SEQUENCE</scope>
    <source>
        <strain evidence="9">CHK33-4379</strain>
    </source>
</reference>
<name>A0A9D1GSA7_9FIRM</name>
<sequence length="361" mass="41714">MKDCESILTGDMAEYYAMIQKAAYERMEPVKAVFELTPRCNFRCSMCYVRLDACDLPHIGRERSLKEWLDYGEQAKELGVLELSITGGEPFILPYFRELYEKLYSMGFLIQLYTNGYLIDEDTVDWLKRFPPHAIRITLYGITDETYSRVCGMPDGFTKVSRAVMLLKNAGMPLYLVSTVTKENAGDFPDIYRFAQSSGLPIIHSSDLSEPVRGAKSDPDSHRLKQKLPDIDTILELRRKNTRYPRARCEDYLLVCSNYRRGFWITWNGKMQMCAFLTEPSVDTTDRPLSECWKELNDMVSRLRQPEICLSCEYEGYCERCPGLLYPQLEPDGSVKKSFCERARQKYLLYGAPTEELNNGN</sequence>
<dbReference type="SFLD" id="SFLDG01067">
    <property type="entry name" value="SPASM/twitch_domain_containing"/>
    <property type="match status" value="1"/>
</dbReference>
<evidence type="ECO:0000256" key="1">
    <source>
        <dbReference type="ARBA" id="ARBA00001966"/>
    </source>
</evidence>
<dbReference type="GO" id="GO:0032324">
    <property type="term" value="P:molybdopterin cofactor biosynthetic process"/>
    <property type="evidence" value="ECO:0007669"/>
    <property type="project" value="UniProtKB-ARBA"/>
</dbReference>
<dbReference type="EMBL" id="DVLL01000008">
    <property type="protein sequence ID" value="HIT58453.1"/>
    <property type="molecule type" value="Genomic_DNA"/>
</dbReference>
<evidence type="ECO:0000313" key="10">
    <source>
        <dbReference type="Proteomes" id="UP000824136"/>
    </source>
</evidence>
<dbReference type="SUPFAM" id="SSF102114">
    <property type="entry name" value="Radical SAM enzymes"/>
    <property type="match status" value="1"/>
</dbReference>
<dbReference type="GO" id="GO:0051539">
    <property type="term" value="F:4 iron, 4 sulfur cluster binding"/>
    <property type="evidence" value="ECO:0007669"/>
    <property type="project" value="UniProtKB-KW"/>
</dbReference>
<evidence type="ECO:0000256" key="4">
    <source>
        <dbReference type="ARBA" id="ARBA00022723"/>
    </source>
</evidence>
<gene>
    <name evidence="9" type="ORF">IAC39_01845</name>
</gene>
<evidence type="ECO:0000259" key="8">
    <source>
        <dbReference type="PROSITE" id="PS51918"/>
    </source>
</evidence>
<dbReference type="InterPro" id="IPR006638">
    <property type="entry name" value="Elp3/MiaA/NifB-like_rSAM"/>
</dbReference>
<evidence type="ECO:0000256" key="3">
    <source>
        <dbReference type="ARBA" id="ARBA00022691"/>
    </source>
</evidence>
<organism evidence="9 10">
    <name type="scientific">Candidatus Faeciplasma pullistercoris</name>
    <dbReference type="NCBI Taxonomy" id="2840800"/>
    <lineage>
        <taxon>Bacteria</taxon>
        <taxon>Bacillati</taxon>
        <taxon>Bacillota</taxon>
        <taxon>Clostridia</taxon>
        <taxon>Eubacteriales</taxon>
        <taxon>Oscillospiraceae</taxon>
        <taxon>Oscillospiraceae incertae sedis</taxon>
        <taxon>Candidatus Faeciplasma</taxon>
    </lineage>
</organism>
<keyword evidence="6" id="KW-0408">Iron</keyword>
<dbReference type="PROSITE" id="PS01305">
    <property type="entry name" value="MOAA_NIFB_PQQE"/>
    <property type="match status" value="1"/>
</dbReference>